<feature type="domain" description="NADPH-dependent FMN reductase-like" evidence="1">
    <location>
        <begin position="5"/>
        <end position="145"/>
    </location>
</feature>
<dbReference type="EMBL" id="JWIO01000028">
    <property type="protein sequence ID" value="KLL10617.1"/>
    <property type="molecule type" value="Genomic_DNA"/>
</dbReference>
<sequence>MRQPRLLCIGGSTRPGSSSEQALRVSAAAARAEGASIDVIASRDLMLPIYDTETRERSPRAVRLVEAVREADAVIVASPGYHGAISGMIKNALDYIEDLRDAERPYLDGVPVGCVAVAYGWQATVSTLAGLRATVHALRGWPSPLGAAINASNRVFDENGECVDDQTRFQLETVARQVVAFAERQSPMGLAATDL</sequence>
<name>A0ABR5F1R1_9ACTN</name>
<comment type="caution">
    <text evidence="2">The sequence shown here is derived from an EMBL/GenBank/DDBJ whole genome shotgun (WGS) entry which is preliminary data.</text>
</comment>
<proteinExistence type="predicted"/>
<reference evidence="2 3" key="1">
    <citation type="submission" date="2014-12" db="EMBL/GenBank/DDBJ databases">
        <title>Frankia sp. BMG5.1 draft genome.</title>
        <authorList>
            <person name="Gtari M."/>
            <person name="Ghodhbane-Gtari F."/>
            <person name="Nouioui I."/>
            <person name="Ktari A."/>
            <person name="Hezbri K."/>
            <person name="Mimouni W."/>
            <person name="Sbissi I."/>
            <person name="Ayari A."/>
            <person name="Yamanaka T."/>
            <person name="Normand P."/>
            <person name="Tisa L.S."/>
            <person name="Boudabous A."/>
        </authorList>
    </citation>
    <scope>NUCLEOTIDE SEQUENCE [LARGE SCALE GENOMIC DNA]</scope>
    <source>
        <strain evidence="2 3">BMG5.1</strain>
    </source>
</reference>
<dbReference type="InterPro" id="IPR050712">
    <property type="entry name" value="NAD(P)H-dep_reductase"/>
</dbReference>
<dbReference type="Proteomes" id="UP000035425">
    <property type="component" value="Unassembled WGS sequence"/>
</dbReference>
<organism evidence="2 3">
    <name type="scientific">Protofrankia coriariae</name>
    <dbReference type="NCBI Taxonomy" id="1562887"/>
    <lineage>
        <taxon>Bacteria</taxon>
        <taxon>Bacillati</taxon>
        <taxon>Actinomycetota</taxon>
        <taxon>Actinomycetes</taxon>
        <taxon>Frankiales</taxon>
        <taxon>Frankiaceae</taxon>
        <taxon>Protofrankia</taxon>
    </lineage>
</organism>
<dbReference type="InterPro" id="IPR005025">
    <property type="entry name" value="FMN_Rdtase-like_dom"/>
</dbReference>
<evidence type="ECO:0000313" key="2">
    <source>
        <dbReference type="EMBL" id="KLL10617.1"/>
    </source>
</evidence>
<dbReference type="Pfam" id="PF03358">
    <property type="entry name" value="FMN_red"/>
    <property type="match status" value="1"/>
</dbReference>
<dbReference type="Gene3D" id="3.40.50.360">
    <property type="match status" value="1"/>
</dbReference>
<accession>A0ABR5F1R1</accession>
<gene>
    <name evidence="2" type="ORF">FrCorBMG51_16600</name>
</gene>
<dbReference type="PANTHER" id="PTHR30543:SF21">
    <property type="entry name" value="NAD(P)H-DEPENDENT FMN REDUCTASE LOT6"/>
    <property type="match status" value="1"/>
</dbReference>
<dbReference type="InterPro" id="IPR029039">
    <property type="entry name" value="Flavoprotein-like_sf"/>
</dbReference>
<protein>
    <submittedName>
        <fullName evidence="2">FMN reductase</fullName>
    </submittedName>
</protein>
<dbReference type="SUPFAM" id="SSF52218">
    <property type="entry name" value="Flavoproteins"/>
    <property type="match status" value="1"/>
</dbReference>
<evidence type="ECO:0000259" key="1">
    <source>
        <dbReference type="Pfam" id="PF03358"/>
    </source>
</evidence>
<keyword evidence="3" id="KW-1185">Reference proteome</keyword>
<evidence type="ECO:0000313" key="3">
    <source>
        <dbReference type="Proteomes" id="UP000035425"/>
    </source>
</evidence>
<dbReference type="PANTHER" id="PTHR30543">
    <property type="entry name" value="CHROMATE REDUCTASE"/>
    <property type="match status" value="1"/>
</dbReference>